<name>A0A4S2KVN3_9HYME</name>
<comment type="similarity">
    <text evidence="4">Belongs to the CDIP1/LITAF family.</text>
</comment>
<reference evidence="10 11" key="1">
    <citation type="journal article" date="2019" name="Philos. Trans. R. Soc. Lond., B, Biol. Sci.">
        <title>Ant behaviour and brain gene expression of defending hosts depend on the ecological success of the intruding social parasite.</title>
        <authorList>
            <person name="Kaur R."/>
            <person name="Stoldt M."/>
            <person name="Jongepier E."/>
            <person name="Feldmeyer B."/>
            <person name="Menzel F."/>
            <person name="Bornberg-Bauer E."/>
            <person name="Foitzik S."/>
        </authorList>
    </citation>
    <scope>NUCLEOTIDE SEQUENCE [LARGE SCALE GENOMIC DNA]</scope>
    <source>
        <tissue evidence="10">Whole body</tissue>
    </source>
</reference>
<evidence type="ECO:0000256" key="2">
    <source>
        <dbReference type="ARBA" id="ARBA00004481"/>
    </source>
</evidence>
<dbReference type="EMBL" id="QBLH01000835">
    <property type="protein sequence ID" value="TGZ54010.1"/>
    <property type="molecule type" value="Genomic_DNA"/>
</dbReference>
<sequence length="114" mass="12460">MEEKMEQPPSNTSSSLYPNLQPPPTMPLAPHTVHTIITATVFGKENQRMTCPRCNADISTRVESAANMKTHLLALLLCLGGCCCCAPLPYCMDSCLVHKHYCPACSFFLGVSKN</sequence>
<dbReference type="STRING" id="300112.A0A4S2KVN3"/>
<keyword evidence="6" id="KW-0862">Zinc</keyword>
<proteinExistence type="inferred from homology"/>
<organism evidence="10 11">
    <name type="scientific">Temnothorax longispinosus</name>
    <dbReference type="NCBI Taxonomy" id="300112"/>
    <lineage>
        <taxon>Eukaryota</taxon>
        <taxon>Metazoa</taxon>
        <taxon>Ecdysozoa</taxon>
        <taxon>Arthropoda</taxon>
        <taxon>Hexapoda</taxon>
        <taxon>Insecta</taxon>
        <taxon>Pterygota</taxon>
        <taxon>Neoptera</taxon>
        <taxon>Endopterygota</taxon>
        <taxon>Hymenoptera</taxon>
        <taxon>Apocrita</taxon>
        <taxon>Aculeata</taxon>
        <taxon>Formicoidea</taxon>
        <taxon>Formicidae</taxon>
        <taxon>Myrmicinae</taxon>
        <taxon>Temnothorax</taxon>
    </lineage>
</organism>
<keyword evidence="5" id="KW-0479">Metal-binding</keyword>
<feature type="compositionally biased region" description="Polar residues" evidence="8">
    <location>
        <begin position="8"/>
        <end position="18"/>
    </location>
</feature>
<dbReference type="PANTHER" id="PTHR23292:SF14">
    <property type="entry name" value="FI16615P1-RELATED"/>
    <property type="match status" value="1"/>
</dbReference>
<comment type="subcellular location">
    <subcellularLocation>
        <location evidence="2">Endosome membrane</location>
        <topology evidence="2">Peripheral membrane protein</topology>
    </subcellularLocation>
    <subcellularLocation>
        <location evidence="1">Late endosome membrane</location>
    </subcellularLocation>
    <subcellularLocation>
        <location evidence="3">Lysosome membrane</location>
        <topology evidence="3">Peripheral membrane protein</topology>
        <orientation evidence="3">Cytoplasmic side</orientation>
    </subcellularLocation>
</comment>
<accession>A0A4S2KVN3</accession>
<feature type="domain" description="LITAF" evidence="9">
    <location>
        <begin position="31"/>
        <end position="114"/>
    </location>
</feature>
<evidence type="ECO:0000256" key="6">
    <source>
        <dbReference type="ARBA" id="ARBA00022833"/>
    </source>
</evidence>
<dbReference type="PROSITE" id="PS51837">
    <property type="entry name" value="LITAF"/>
    <property type="match status" value="1"/>
</dbReference>
<gene>
    <name evidence="10" type="ORF">DBV15_12326</name>
</gene>
<evidence type="ECO:0000313" key="10">
    <source>
        <dbReference type="EMBL" id="TGZ54010.1"/>
    </source>
</evidence>
<evidence type="ECO:0000256" key="1">
    <source>
        <dbReference type="ARBA" id="ARBA00004414"/>
    </source>
</evidence>
<dbReference type="GO" id="GO:0008270">
    <property type="term" value="F:zinc ion binding"/>
    <property type="evidence" value="ECO:0007669"/>
    <property type="project" value="TreeGrafter"/>
</dbReference>
<evidence type="ECO:0000259" key="9">
    <source>
        <dbReference type="PROSITE" id="PS51837"/>
    </source>
</evidence>
<dbReference type="InterPro" id="IPR006629">
    <property type="entry name" value="LITAF"/>
</dbReference>
<dbReference type="Proteomes" id="UP000310200">
    <property type="component" value="Unassembled WGS sequence"/>
</dbReference>
<dbReference type="PANTHER" id="PTHR23292">
    <property type="entry name" value="LIPOPOLYSACCHARIDE-INDUCED TUMOR NECROSIS FACTOR-ALPHA FACTOR"/>
    <property type="match status" value="1"/>
</dbReference>
<protein>
    <recommendedName>
        <fullName evidence="9">LITAF domain-containing protein</fullName>
    </recommendedName>
</protein>
<keyword evidence="11" id="KW-1185">Reference proteome</keyword>
<evidence type="ECO:0000313" key="11">
    <source>
        <dbReference type="Proteomes" id="UP000310200"/>
    </source>
</evidence>
<dbReference type="GO" id="GO:0005765">
    <property type="term" value="C:lysosomal membrane"/>
    <property type="evidence" value="ECO:0007669"/>
    <property type="project" value="UniProtKB-SubCell"/>
</dbReference>
<dbReference type="Pfam" id="PF10601">
    <property type="entry name" value="zf-LITAF-like"/>
    <property type="match status" value="1"/>
</dbReference>
<evidence type="ECO:0000256" key="8">
    <source>
        <dbReference type="SAM" id="MobiDB-lite"/>
    </source>
</evidence>
<evidence type="ECO:0000256" key="5">
    <source>
        <dbReference type="ARBA" id="ARBA00022723"/>
    </source>
</evidence>
<comment type="caution">
    <text evidence="10">The sequence shown here is derived from an EMBL/GenBank/DDBJ whole genome shotgun (WGS) entry which is preliminary data.</text>
</comment>
<dbReference type="AlphaFoldDB" id="A0A4S2KVN3"/>
<evidence type="ECO:0000256" key="3">
    <source>
        <dbReference type="ARBA" id="ARBA00004630"/>
    </source>
</evidence>
<dbReference type="SMART" id="SM00714">
    <property type="entry name" value="LITAF"/>
    <property type="match status" value="1"/>
</dbReference>
<keyword evidence="7" id="KW-0472">Membrane</keyword>
<evidence type="ECO:0000256" key="4">
    <source>
        <dbReference type="ARBA" id="ARBA00005975"/>
    </source>
</evidence>
<evidence type="ECO:0000256" key="7">
    <source>
        <dbReference type="ARBA" id="ARBA00023136"/>
    </source>
</evidence>
<dbReference type="InterPro" id="IPR037519">
    <property type="entry name" value="LITAF_fam"/>
</dbReference>
<dbReference type="GO" id="GO:0031902">
    <property type="term" value="C:late endosome membrane"/>
    <property type="evidence" value="ECO:0007669"/>
    <property type="project" value="UniProtKB-SubCell"/>
</dbReference>
<feature type="region of interest" description="Disordered" evidence="8">
    <location>
        <begin position="1"/>
        <end position="28"/>
    </location>
</feature>